<dbReference type="Proteomes" id="UP001054945">
    <property type="component" value="Unassembled WGS sequence"/>
</dbReference>
<evidence type="ECO:0000256" key="1">
    <source>
        <dbReference type="SAM" id="MobiDB-lite"/>
    </source>
</evidence>
<feature type="region of interest" description="Disordered" evidence="1">
    <location>
        <begin position="60"/>
        <end position="134"/>
    </location>
</feature>
<accession>A0AAV4W5X9</accession>
<evidence type="ECO:0000313" key="2">
    <source>
        <dbReference type="EMBL" id="GIY77653.1"/>
    </source>
</evidence>
<organism evidence="2 3">
    <name type="scientific">Caerostris extrusa</name>
    <name type="common">Bark spider</name>
    <name type="synonym">Caerostris bankana</name>
    <dbReference type="NCBI Taxonomy" id="172846"/>
    <lineage>
        <taxon>Eukaryota</taxon>
        <taxon>Metazoa</taxon>
        <taxon>Ecdysozoa</taxon>
        <taxon>Arthropoda</taxon>
        <taxon>Chelicerata</taxon>
        <taxon>Arachnida</taxon>
        <taxon>Araneae</taxon>
        <taxon>Araneomorphae</taxon>
        <taxon>Entelegynae</taxon>
        <taxon>Araneoidea</taxon>
        <taxon>Araneidae</taxon>
        <taxon>Caerostris</taxon>
    </lineage>
</organism>
<sequence>MIGDYTQHCDKTAASIFIILQLVSDRISEIASKTTRQGSGNELEIGLILSIWIWTNNATPTSRKLPRDEGPHQFQNRKESAKKHKKLKKGQELQPEHQNTLQRRHLREPSSTSKKALKCKPQVHDTQTEAPPSA</sequence>
<reference evidence="2 3" key="1">
    <citation type="submission" date="2021-06" db="EMBL/GenBank/DDBJ databases">
        <title>Caerostris extrusa draft genome.</title>
        <authorList>
            <person name="Kono N."/>
            <person name="Arakawa K."/>
        </authorList>
    </citation>
    <scope>NUCLEOTIDE SEQUENCE [LARGE SCALE GENOMIC DNA]</scope>
</reference>
<dbReference type="AlphaFoldDB" id="A0AAV4W5X9"/>
<gene>
    <name evidence="2" type="ORF">CEXT_311471</name>
</gene>
<dbReference type="EMBL" id="BPLR01015658">
    <property type="protein sequence ID" value="GIY77653.1"/>
    <property type="molecule type" value="Genomic_DNA"/>
</dbReference>
<feature type="compositionally biased region" description="Basic and acidic residues" evidence="1">
    <location>
        <begin position="65"/>
        <end position="79"/>
    </location>
</feature>
<proteinExistence type="predicted"/>
<comment type="caution">
    <text evidence="2">The sequence shown here is derived from an EMBL/GenBank/DDBJ whole genome shotgun (WGS) entry which is preliminary data.</text>
</comment>
<protein>
    <submittedName>
        <fullName evidence="2">Uncharacterized protein</fullName>
    </submittedName>
</protein>
<name>A0AAV4W5X9_CAEEX</name>
<evidence type="ECO:0000313" key="3">
    <source>
        <dbReference type="Proteomes" id="UP001054945"/>
    </source>
</evidence>
<keyword evidence="3" id="KW-1185">Reference proteome</keyword>